<evidence type="ECO:0000256" key="1">
    <source>
        <dbReference type="SAM" id="MobiDB-lite"/>
    </source>
</evidence>
<dbReference type="eggNOG" id="ENOG5033V83">
    <property type="taxonomic scope" value="Bacteria"/>
</dbReference>
<name>D0LE11_GORB4</name>
<feature type="region of interest" description="Disordered" evidence="1">
    <location>
        <begin position="240"/>
        <end position="263"/>
    </location>
</feature>
<protein>
    <recommendedName>
        <fullName evidence="4">LppI</fullName>
    </recommendedName>
</protein>
<dbReference type="AlphaFoldDB" id="D0LE11"/>
<gene>
    <name evidence="2" type="ordered locus">Gbro_3405</name>
</gene>
<dbReference type="EMBL" id="CP001802">
    <property type="protein sequence ID" value="ACY22603.1"/>
    <property type="molecule type" value="Genomic_DNA"/>
</dbReference>
<feature type="compositionally biased region" description="Low complexity" evidence="1">
    <location>
        <begin position="57"/>
        <end position="69"/>
    </location>
</feature>
<feature type="compositionally biased region" description="Low complexity" evidence="1">
    <location>
        <begin position="243"/>
        <end position="263"/>
    </location>
</feature>
<dbReference type="STRING" id="526226.Gbro_3405"/>
<organism evidence="2 3">
    <name type="scientific">Gordonia bronchialis (strain ATCC 25592 / DSM 43247 / BCRC 13721 / JCM 3198 / KCTC 3076 / NBRC 16047 / NCTC 10667)</name>
    <name type="common">Rhodococcus bronchialis</name>
    <dbReference type="NCBI Taxonomy" id="526226"/>
    <lineage>
        <taxon>Bacteria</taxon>
        <taxon>Bacillati</taxon>
        <taxon>Actinomycetota</taxon>
        <taxon>Actinomycetes</taxon>
        <taxon>Mycobacteriales</taxon>
        <taxon>Gordoniaceae</taxon>
        <taxon>Gordonia</taxon>
    </lineage>
</organism>
<evidence type="ECO:0008006" key="4">
    <source>
        <dbReference type="Google" id="ProtNLM"/>
    </source>
</evidence>
<dbReference type="HOGENOM" id="CLU_1101658_0_0_11"/>
<keyword evidence="3" id="KW-1185">Reference proteome</keyword>
<proteinExistence type="predicted"/>
<reference evidence="3" key="1">
    <citation type="submission" date="2009-10" db="EMBL/GenBank/DDBJ databases">
        <title>The complete chromosome of Gordonia bronchialis DSM 43247.</title>
        <authorList>
            <consortium name="US DOE Joint Genome Institute (JGI-PGF)"/>
            <person name="Lucas S."/>
            <person name="Copeland A."/>
            <person name="Lapidus A."/>
            <person name="Glavina del Rio T."/>
            <person name="Dalin E."/>
            <person name="Tice H."/>
            <person name="Bruce D."/>
            <person name="Goodwin L."/>
            <person name="Pitluck S."/>
            <person name="Kyrpides N."/>
            <person name="Mavromatis K."/>
            <person name="Ivanova N."/>
            <person name="Ovchinnikova G."/>
            <person name="Saunders E."/>
            <person name="Brettin T."/>
            <person name="Detter J.C."/>
            <person name="Han C."/>
            <person name="Larimer F."/>
            <person name="Land M."/>
            <person name="Hauser L."/>
            <person name="Markowitz V."/>
            <person name="Cheng J.-F."/>
            <person name="Hugenholtz P."/>
            <person name="Woyke T."/>
            <person name="Wu D."/>
            <person name="Jando M."/>
            <person name="Schneider S."/>
            <person name="Goeker M."/>
            <person name="Klenk H.-P."/>
            <person name="Eisen J.A."/>
        </authorList>
    </citation>
    <scope>NUCLEOTIDE SEQUENCE [LARGE SCALE GENOMIC DNA]</scope>
    <source>
        <strain evidence="3">ATCC 25592 / DSM 43247 / BCRC 13721 / JCM 3198 / KCTC 3076 / NBRC 16047 / NCTC 10667</strain>
    </source>
</reference>
<sequence length="263" mass="27451">MQGYGHPSGRRRLRPTVAARFLGACVGAGLALSACGLSTGTDPSRIVLPPTDELSTETEAPSTTSTTTTSREERAANLPNWTIGRIVSLAPRVENSRFHQGAVTEGSALEDTSGFHFSTPDGAAQCSTGTNGMATLACRINGDPAGSRPSDAPSNCDWAGNLVTLDSDGPEHGACANEYPVLYRSTIVDYGHTISISRFSCLVETAGMFCLESRSQSGFSVTTTGYHTIFAADRAPESLVGLSDDTSSSPSDDSTTTTTSPTR</sequence>
<evidence type="ECO:0000313" key="2">
    <source>
        <dbReference type="EMBL" id="ACY22603.1"/>
    </source>
</evidence>
<dbReference type="KEGG" id="gbr:Gbro_3405"/>
<evidence type="ECO:0000313" key="3">
    <source>
        <dbReference type="Proteomes" id="UP000001219"/>
    </source>
</evidence>
<reference evidence="2 3" key="2">
    <citation type="journal article" date="2010" name="Stand. Genomic Sci.">
        <title>Complete genome sequence of Gordonia bronchialis type strain (3410).</title>
        <authorList>
            <person name="Ivanova N."/>
            <person name="Sikorski J."/>
            <person name="Jando M."/>
            <person name="Lapidus A."/>
            <person name="Nolan M."/>
            <person name="Lucas S."/>
            <person name="Del Rio T.G."/>
            <person name="Tice H."/>
            <person name="Copeland A."/>
            <person name="Cheng J.F."/>
            <person name="Chen F."/>
            <person name="Bruce D."/>
            <person name="Goodwin L."/>
            <person name="Pitluck S."/>
            <person name="Mavromatis K."/>
            <person name="Ovchinnikova G."/>
            <person name="Pati A."/>
            <person name="Chen A."/>
            <person name="Palaniappan K."/>
            <person name="Land M."/>
            <person name="Hauser L."/>
            <person name="Chang Y.J."/>
            <person name="Jeffries C.D."/>
            <person name="Chain P."/>
            <person name="Saunders E."/>
            <person name="Han C."/>
            <person name="Detter J.C."/>
            <person name="Brettin T."/>
            <person name="Rohde M."/>
            <person name="Goker M."/>
            <person name="Bristow J."/>
            <person name="Eisen J.A."/>
            <person name="Markowitz V."/>
            <person name="Hugenholtz P."/>
            <person name="Klenk H.P."/>
            <person name="Kyrpides N.C."/>
        </authorList>
    </citation>
    <scope>NUCLEOTIDE SEQUENCE [LARGE SCALE GENOMIC DNA]</scope>
    <source>
        <strain evidence="3">ATCC 25592 / DSM 43247 / BCRC 13721 / JCM 3198 / KCTC 3076 / NBRC 16047 / NCTC 10667</strain>
    </source>
</reference>
<dbReference type="Proteomes" id="UP000001219">
    <property type="component" value="Chromosome"/>
</dbReference>
<accession>D0LE11</accession>
<feature type="region of interest" description="Disordered" evidence="1">
    <location>
        <begin position="41"/>
        <end position="75"/>
    </location>
</feature>